<sequence length="333" mass="37937">LKPGGILFSSYLQAHLPTPTRVRQSPYLPLTAHPSVPPNKVNAKSTSKTPCTYWLCARDCLEKQRANGNLTKLEKDHVLRRHSETPIGFPSKVTGCRVVYRRNPNEDMQFQCICGRLISSRGSVKKHYLGCANLQGVMTGNDYFLLVRSENKPADVLDGKEDKGEDEKDEMETIGATSGSIIPWHAPTQLPPSCSAAPNMMAVREQQNSFIMGALKLQQDQSTHHQHQLLDHQQKLFDQQRQYAELSLVVQRLQQQEDQAHEQQTDLETQPIQQQQRRIAHIEQRQEEQHQSINGIRWNSFALGRRLKLLPPLPSLDRPAEMFLTQNHQALVH</sequence>
<keyword evidence="1" id="KW-0175">Coiled coil</keyword>
<proteinExistence type="predicted"/>
<dbReference type="EMBL" id="JAAAUQ010002328">
    <property type="protein sequence ID" value="KAF9124818.1"/>
    <property type="molecule type" value="Genomic_DNA"/>
</dbReference>
<comment type="caution">
    <text evidence="2">The sequence shown here is derived from an EMBL/GenBank/DDBJ whole genome shotgun (WGS) entry which is preliminary data.</text>
</comment>
<dbReference type="OrthoDB" id="2412054at2759"/>
<dbReference type="AlphaFoldDB" id="A0A9P5UXY9"/>
<gene>
    <name evidence="2" type="ORF">BG015_005016</name>
</gene>
<feature type="non-terminal residue" evidence="2">
    <location>
        <position position="333"/>
    </location>
</feature>
<evidence type="ECO:0000256" key="1">
    <source>
        <dbReference type="SAM" id="Coils"/>
    </source>
</evidence>
<feature type="coiled-coil region" evidence="1">
    <location>
        <begin position="236"/>
        <end position="292"/>
    </location>
</feature>
<name>A0A9P5UXY9_9FUNG</name>
<feature type="non-terminal residue" evidence="2">
    <location>
        <position position="1"/>
    </location>
</feature>
<evidence type="ECO:0000313" key="3">
    <source>
        <dbReference type="Proteomes" id="UP000748756"/>
    </source>
</evidence>
<organism evidence="2 3">
    <name type="scientific">Linnemannia schmuckeri</name>
    <dbReference type="NCBI Taxonomy" id="64567"/>
    <lineage>
        <taxon>Eukaryota</taxon>
        <taxon>Fungi</taxon>
        <taxon>Fungi incertae sedis</taxon>
        <taxon>Mucoromycota</taxon>
        <taxon>Mortierellomycotina</taxon>
        <taxon>Mortierellomycetes</taxon>
        <taxon>Mortierellales</taxon>
        <taxon>Mortierellaceae</taxon>
        <taxon>Linnemannia</taxon>
    </lineage>
</organism>
<reference evidence="2" key="1">
    <citation type="journal article" date="2020" name="Fungal Divers.">
        <title>Resolving the Mortierellaceae phylogeny through synthesis of multi-gene phylogenetics and phylogenomics.</title>
        <authorList>
            <person name="Vandepol N."/>
            <person name="Liber J."/>
            <person name="Desiro A."/>
            <person name="Na H."/>
            <person name="Kennedy M."/>
            <person name="Barry K."/>
            <person name="Grigoriev I.V."/>
            <person name="Miller A.N."/>
            <person name="O'Donnell K."/>
            <person name="Stajich J.E."/>
            <person name="Bonito G."/>
        </authorList>
    </citation>
    <scope>NUCLEOTIDE SEQUENCE</scope>
    <source>
        <strain evidence="2">NRRL 6426</strain>
    </source>
</reference>
<dbReference type="Proteomes" id="UP000748756">
    <property type="component" value="Unassembled WGS sequence"/>
</dbReference>
<evidence type="ECO:0000313" key="2">
    <source>
        <dbReference type="EMBL" id="KAF9124818.1"/>
    </source>
</evidence>
<protein>
    <submittedName>
        <fullName evidence="2">Uncharacterized protein</fullName>
    </submittedName>
</protein>
<accession>A0A9P5UXY9</accession>
<keyword evidence="3" id="KW-1185">Reference proteome</keyword>